<evidence type="ECO:0000259" key="7">
    <source>
        <dbReference type="PROSITE" id="PS51140"/>
    </source>
</evidence>
<keyword evidence="3" id="KW-0391">Immunity</keyword>
<comment type="similarity">
    <text evidence="1">Belongs to the tollip family.</text>
</comment>
<dbReference type="PROSITE" id="PS50004">
    <property type="entry name" value="C2"/>
    <property type="match status" value="1"/>
</dbReference>
<dbReference type="AlphaFoldDB" id="A0A7E4VGV7"/>
<dbReference type="Pfam" id="PF00168">
    <property type="entry name" value="C2"/>
    <property type="match status" value="1"/>
</dbReference>
<dbReference type="Gene3D" id="1.10.8.10">
    <property type="entry name" value="DNA helicase RuvA subunit, C-terminal domain"/>
    <property type="match status" value="1"/>
</dbReference>
<dbReference type="InterPro" id="IPR000008">
    <property type="entry name" value="C2_dom"/>
</dbReference>
<dbReference type="GO" id="GO:0005737">
    <property type="term" value="C:cytoplasm"/>
    <property type="evidence" value="ECO:0007669"/>
    <property type="project" value="TreeGrafter"/>
</dbReference>
<reference evidence="8" key="1">
    <citation type="journal article" date="2013" name="Genetics">
        <title>The draft genome and transcriptome of Panagrellus redivivus are shaped by the harsh demands of a free-living lifestyle.</title>
        <authorList>
            <person name="Srinivasan J."/>
            <person name="Dillman A.R."/>
            <person name="Macchietto M.G."/>
            <person name="Heikkinen L."/>
            <person name="Lakso M."/>
            <person name="Fracchia K.M."/>
            <person name="Antoshechkin I."/>
            <person name="Mortazavi A."/>
            <person name="Wong G."/>
            <person name="Sternberg P.W."/>
        </authorList>
    </citation>
    <scope>NUCLEOTIDE SEQUENCE [LARGE SCALE GENOMIC DNA]</scope>
    <source>
        <strain evidence="8">MT8872</strain>
    </source>
</reference>
<dbReference type="SUPFAM" id="SSF49562">
    <property type="entry name" value="C2 domain (Calcium/lipid-binding domain, CaLB)"/>
    <property type="match status" value="1"/>
</dbReference>
<evidence type="ECO:0000313" key="9">
    <source>
        <dbReference type="WBParaSite" id="Pan_g20672.t1"/>
    </source>
</evidence>
<keyword evidence="5" id="KW-0395">Inflammatory response</keyword>
<dbReference type="PANTHER" id="PTHR16461:SF5">
    <property type="entry name" value="TOLL-INTERACTING PROTEIN"/>
    <property type="match status" value="1"/>
</dbReference>
<name>A0A7E4VGV7_PANRE</name>
<reference evidence="9" key="2">
    <citation type="submission" date="2020-10" db="UniProtKB">
        <authorList>
            <consortium name="WormBaseParasite"/>
        </authorList>
    </citation>
    <scope>IDENTIFICATION</scope>
</reference>
<accession>A0A7E4VGV7</accession>
<dbReference type="GO" id="GO:0031624">
    <property type="term" value="F:ubiquitin conjugating enzyme binding"/>
    <property type="evidence" value="ECO:0007669"/>
    <property type="project" value="TreeGrafter"/>
</dbReference>
<proteinExistence type="inferred from homology"/>
<keyword evidence="4" id="KW-0072">Autophagy</keyword>
<dbReference type="FunFam" id="2.60.40.150:FF:000214">
    <property type="entry name" value="Toll-interacting protein"/>
    <property type="match status" value="1"/>
</dbReference>
<dbReference type="SMART" id="SM00546">
    <property type="entry name" value="CUE"/>
    <property type="match status" value="1"/>
</dbReference>
<evidence type="ECO:0000256" key="5">
    <source>
        <dbReference type="ARBA" id="ARBA00023198"/>
    </source>
</evidence>
<organism evidence="8 9">
    <name type="scientific">Panagrellus redivivus</name>
    <name type="common">Microworm</name>
    <dbReference type="NCBI Taxonomy" id="6233"/>
    <lineage>
        <taxon>Eukaryota</taxon>
        <taxon>Metazoa</taxon>
        <taxon>Ecdysozoa</taxon>
        <taxon>Nematoda</taxon>
        <taxon>Chromadorea</taxon>
        <taxon>Rhabditida</taxon>
        <taxon>Tylenchina</taxon>
        <taxon>Panagrolaimomorpha</taxon>
        <taxon>Panagrolaimoidea</taxon>
        <taxon>Panagrolaimidae</taxon>
        <taxon>Panagrellus</taxon>
    </lineage>
</organism>
<evidence type="ECO:0000256" key="4">
    <source>
        <dbReference type="ARBA" id="ARBA00023006"/>
    </source>
</evidence>
<keyword evidence="2" id="KW-0399">Innate immunity</keyword>
<dbReference type="SUPFAM" id="SSF46934">
    <property type="entry name" value="UBA-like"/>
    <property type="match status" value="1"/>
</dbReference>
<feature type="domain" description="C2" evidence="6">
    <location>
        <begin position="49"/>
        <end position="165"/>
    </location>
</feature>
<dbReference type="InterPro" id="IPR003892">
    <property type="entry name" value="CUE"/>
</dbReference>
<dbReference type="Gene3D" id="2.60.40.150">
    <property type="entry name" value="C2 domain"/>
    <property type="match status" value="1"/>
</dbReference>
<dbReference type="GO" id="GO:0006511">
    <property type="term" value="P:ubiquitin-dependent protein catabolic process"/>
    <property type="evidence" value="ECO:0007669"/>
    <property type="project" value="TreeGrafter"/>
</dbReference>
<sequence>MADEKANLKVRLALENANLLQSVPEDFLRLPTSSNAPQQPPAADALRLNGVVYQQVQQYIPPNTRGRLAIKIVTARLTKNYGIVRMDPYVRIRIGNVVYETPTNANGGKQPTWNCTLETYLPINVDSIYLQIFDERSFTDDECVAWSRITLPPAIFNNDTIDEWYPLSGRLGEAQEGVINLVMSFREIDPAAVAAAADAQAAAAVDPELAAAIEASKHEVTAPADVVIRDEDVVELASMFPDVEADVIRAILEEKRGDKQSAATALIELAN</sequence>
<evidence type="ECO:0000256" key="1">
    <source>
        <dbReference type="ARBA" id="ARBA00009278"/>
    </source>
</evidence>
<dbReference type="InterPro" id="IPR009060">
    <property type="entry name" value="UBA-like_sf"/>
</dbReference>
<dbReference type="InterPro" id="IPR035892">
    <property type="entry name" value="C2_domain_sf"/>
</dbReference>
<keyword evidence="8" id="KW-1185">Reference proteome</keyword>
<dbReference type="GO" id="GO:0043130">
    <property type="term" value="F:ubiquitin binding"/>
    <property type="evidence" value="ECO:0007669"/>
    <property type="project" value="InterPro"/>
</dbReference>
<dbReference type="GO" id="GO:0006914">
    <property type="term" value="P:autophagy"/>
    <property type="evidence" value="ECO:0007669"/>
    <property type="project" value="UniProtKB-KW"/>
</dbReference>
<feature type="domain" description="CUE" evidence="7">
    <location>
        <begin position="228"/>
        <end position="271"/>
    </location>
</feature>
<dbReference type="Proteomes" id="UP000492821">
    <property type="component" value="Unassembled WGS sequence"/>
</dbReference>
<evidence type="ECO:0000256" key="2">
    <source>
        <dbReference type="ARBA" id="ARBA00022588"/>
    </source>
</evidence>
<evidence type="ECO:0000259" key="6">
    <source>
        <dbReference type="PROSITE" id="PS50004"/>
    </source>
</evidence>
<dbReference type="PROSITE" id="PS51140">
    <property type="entry name" value="CUE"/>
    <property type="match status" value="1"/>
</dbReference>
<dbReference type="GO" id="GO:0045087">
    <property type="term" value="P:innate immune response"/>
    <property type="evidence" value="ECO:0007669"/>
    <property type="project" value="UniProtKB-KW"/>
</dbReference>
<evidence type="ECO:0000313" key="8">
    <source>
        <dbReference type="Proteomes" id="UP000492821"/>
    </source>
</evidence>
<dbReference type="Pfam" id="PF02845">
    <property type="entry name" value="CUE"/>
    <property type="match status" value="1"/>
</dbReference>
<evidence type="ECO:0000256" key="3">
    <source>
        <dbReference type="ARBA" id="ARBA00022859"/>
    </source>
</evidence>
<dbReference type="PANTHER" id="PTHR16461">
    <property type="entry name" value="TOLL-INTERACTING PROTEIN"/>
    <property type="match status" value="1"/>
</dbReference>
<protein>
    <submittedName>
        <fullName evidence="9">CUE domain-containing protein</fullName>
    </submittedName>
</protein>
<dbReference type="WBParaSite" id="Pan_g20672.t1">
    <property type="protein sequence ID" value="Pan_g20672.t1"/>
    <property type="gene ID" value="Pan_g20672"/>
</dbReference>